<dbReference type="Gene3D" id="3.20.20.300">
    <property type="entry name" value="Glycoside hydrolase, family 3, N-terminal domain"/>
    <property type="match status" value="1"/>
</dbReference>
<evidence type="ECO:0000256" key="6">
    <source>
        <dbReference type="SAM" id="MobiDB-lite"/>
    </source>
</evidence>
<name>A0A7X0RVE3_9BACL</name>
<dbReference type="EC" id="3.2.1.52" evidence="3"/>
<dbReference type="NCBIfam" id="NF003740">
    <property type="entry name" value="PRK05337.1"/>
    <property type="match status" value="1"/>
</dbReference>
<feature type="region of interest" description="Disordered" evidence="6">
    <location>
        <begin position="16"/>
        <end position="69"/>
    </location>
</feature>
<dbReference type="EMBL" id="JACJVP010000034">
    <property type="protein sequence ID" value="MBB6673186.1"/>
    <property type="molecule type" value="Genomic_DNA"/>
</dbReference>
<evidence type="ECO:0000256" key="3">
    <source>
        <dbReference type="ARBA" id="ARBA00012663"/>
    </source>
</evidence>
<sequence>MILLGTAAIAALSGCGGTGGSSGSPAASPTAQAPSSTAPSGTIPATPSPGLTESPPPASSPTSGETSGDLIRDKIAGMTLEEKVGQMILVGFEGKQSLDAETLRMIQQDHVGGVILYAPNVSDIKGTVALVNKLKKANTANPAPLFVSVDQEGGKVSRTPKDELVSFPPNATVGRTKSAKLAEEMGSLLAEEIKALGFNVDFAPVLDINSNPNNPVIGNRSFGATDDLVTKLGMAEMKGMRDAGIVSVVKHFPGHGDTGVDSHLDLPVLKKTTEQLRKLEWIPFEEAVKQKADAVMVAHILFPLIDPNAPASFSKIIIGDQLRGTLGYQGVVITDDLTMGAIAKHYDLAKVVVDTVRAGSDILLAGHGYDTEKAVRQTLMKAVQNGDLTEKRIDESVYRILSLKAKYDLTDKAVPVPKVSDLNDRIRAWREAVNAAAK</sequence>
<evidence type="ECO:0000259" key="7">
    <source>
        <dbReference type="Pfam" id="PF00933"/>
    </source>
</evidence>
<evidence type="ECO:0000256" key="1">
    <source>
        <dbReference type="ARBA" id="ARBA00001231"/>
    </source>
</evidence>
<evidence type="ECO:0000256" key="2">
    <source>
        <dbReference type="ARBA" id="ARBA00005336"/>
    </source>
</evidence>
<comment type="caution">
    <text evidence="8">The sequence shown here is derived from an EMBL/GenBank/DDBJ whole genome shotgun (WGS) entry which is preliminary data.</text>
</comment>
<dbReference type="PANTHER" id="PTHR30480">
    <property type="entry name" value="BETA-HEXOSAMINIDASE-RELATED"/>
    <property type="match status" value="1"/>
</dbReference>
<dbReference type="GO" id="GO:0005975">
    <property type="term" value="P:carbohydrate metabolic process"/>
    <property type="evidence" value="ECO:0007669"/>
    <property type="project" value="InterPro"/>
</dbReference>
<dbReference type="PANTHER" id="PTHR30480:SF13">
    <property type="entry name" value="BETA-HEXOSAMINIDASE"/>
    <property type="match status" value="1"/>
</dbReference>
<protein>
    <recommendedName>
        <fullName evidence="3">beta-N-acetylhexosaminidase</fullName>
        <ecNumber evidence="3">3.2.1.52</ecNumber>
    </recommendedName>
</protein>
<reference evidence="8 9" key="1">
    <citation type="submission" date="2020-08" db="EMBL/GenBank/DDBJ databases">
        <title>Cohnella phylogeny.</title>
        <authorList>
            <person name="Dunlap C."/>
        </authorList>
    </citation>
    <scope>NUCLEOTIDE SEQUENCE [LARGE SCALE GENOMIC DNA]</scope>
    <source>
        <strain evidence="8 9">DSM 28246</strain>
    </source>
</reference>
<accession>A0A7X0RVE3</accession>
<feature type="domain" description="Glycoside hydrolase family 3 N-terminal" evidence="7">
    <location>
        <begin position="79"/>
        <end position="403"/>
    </location>
</feature>
<dbReference type="SUPFAM" id="SSF51445">
    <property type="entry name" value="(Trans)glycosidases"/>
    <property type="match status" value="1"/>
</dbReference>
<proteinExistence type="inferred from homology"/>
<dbReference type="InterPro" id="IPR036962">
    <property type="entry name" value="Glyco_hydro_3_N_sf"/>
</dbReference>
<comment type="similarity">
    <text evidence="2">Belongs to the glycosyl hydrolase 3 family.</text>
</comment>
<dbReference type="GO" id="GO:0004563">
    <property type="term" value="F:beta-N-acetylhexosaminidase activity"/>
    <property type="evidence" value="ECO:0007669"/>
    <property type="project" value="UniProtKB-EC"/>
</dbReference>
<dbReference type="InterPro" id="IPR001764">
    <property type="entry name" value="Glyco_hydro_3_N"/>
</dbReference>
<dbReference type="InterPro" id="IPR017853">
    <property type="entry name" value="GH"/>
</dbReference>
<dbReference type="AlphaFoldDB" id="A0A7X0RVE3"/>
<keyword evidence="5 8" id="KW-0326">Glycosidase</keyword>
<evidence type="ECO:0000256" key="4">
    <source>
        <dbReference type="ARBA" id="ARBA00022801"/>
    </source>
</evidence>
<dbReference type="Proteomes" id="UP000547209">
    <property type="component" value="Unassembled WGS sequence"/>
</dbReference>
<dbReference type="GO" id="GO:0009254">
    <property type="term" value="P:peptidoglycan turnover"/>
    <property type="evidence" value="ECO:0007669"/>
    <property type="project" value="TreeGrafter"/>
</dbReference>
<evidence type="ECO:0000313" key="8">
    <source>
        <dbReference type="EMBL" id="MBB6673186.1"/>
    </source>
</evidence>
<evidence type="ECO:0000313" key="9">
    <source>
        <dbReference type="Proteomes" id="UP000547209"/>
    </source>
</evidence>
<comment type="catalytic activity">
    <reaction evidence="1">
        <text>Hydrolysis of terminal non-reducing N-acetyl-D-hexosamine residues in N-acetyl-beta-D-hexosaminides.</text>
        <dbReference type="EC" id="3.2.1.52"/>
    </reaction>
</comment>
<organism evidence="8 9">
    <name type="scientific">Cohnella nanjingensis</name>
    <dbReference type="NCBI Taxonomy" id="1387779"/>
    <lineage>
        <taxon>Bacteria</taxon>
        <taxon>Bacillati</taxon>
        <taxon>Bacillota</taxon>
        <taxon>Bacilli</taxon>
        <taxon>Bacillales</taxon>
        <taxon>Paenibacillaceae</taxon>
        <taxon>Cohnella</taxon>
    </lineage>
</organism>
<gene>
    <name evidence="8" type="primary">nagZ</name>
    <name evidence="8" type="ORF">H7C19_21155</name>
</gene>
<keyword evidence="9" id="KW-1185">Reference proteome</keyword>
<keyword evidence="4 8" id="KW-0378">Hydrolase</keyword>
<dbReference type="InterPro" id="IPR050226">
    <property type="entry name" value="NagZ_Beta-hexosaminidase"/>
</dbReference>
<feature type="compositionally biased region" description="Low complexity" evidence="6">
    <location>
        <begin position="23"/>
        <end position="42"/>
    </location>
</feature>
<dbReference type="Pfam" id="PF00933">
    <property type="entry name" value="Glyco_hydro_3"/>
    <property type="match status" value="1"/>
</dbReference>
<evidence type="ECO:0000256" key="5">
    <source>
        <dbReference type="ARBA" id="ARBA00023295"/>
    </source>
</evidence>